<dbReference type="InterPro" id="IPR003593">
    <property type="entry name" value="AAA+_ATPase"/>
</dbReference>
<dbReference type="InterPro" id="IPR027417">
    <property type="entry name" value="P-loop_NTPase"/>
</dbReference>
<feature type="domain" description="ABC transporter" evidence="4">
    <location>
        <begin position="1"/>
        <end position="228"/>
    </location>
</feature>
<dbReference type="PANTHER" id="PTHR42781:SF4">
    <property type="entry name" value="SPERMIDINE_PUTRESCINE IMPORT ATP-BINDING PROTEIN POTA"/>
    <property type="match status" value="1"/>
</dbReference>
<protein>
    <submittedName>
        <fullName evidence="5">ABC transporter ATP-binding protein</fullName>
    </submittedName>
</protein>
<dbReference type="GO" id="GO:0005524">
    <property type="term" value="F:ATP binding"/>
    <property type="evidence" value="ECO:0007669"/>
    <property type="project" value="UniProtKB-KW"/>
</dbReference>
<organism evidence="5 6">
    <name type="scientific">Solirubrobacter phytolaccae</name>
    <dbReference type="NCBI Taxonomy" id="1404360"/>
    <lineage>
        <taxon>Bacteria</taxon>
        <taxon>Bacillati</taxon>
        <taxon>Actinomycetota</taxon>
        <taxon>Thermoleophilia</taxon>
        <taxon>Solirubrobacterales</taxon>
        <taxon>Solirubrobacteraceae</taxon>
        <taxon>Solirubrobacter</taxon>
    </lineage>
</organism>
<accession>A0A9X3SD18</accession>
<evidence type="ECO:0000256" key="2">
    <source>
        <dbReference type="ARBA" id="ARBA00022741"/>
    </source>
</evidence>
<dbReference type="GO" id="GO:0016887">
    <property type="term" value="F:ATP hydrolysis activity"/>
    <property type="evidence" value="ECO:0007669"/>
    <property type="project" value="InterPro"/>
</dbReference>
<dbReference type="Gene3D" id="3.40.50.300">
    <property type="entry name" value="P-loop containing nucleotide triphosphate hydrolases"/>
    <property type="match status" value="1"/>
</dbReference>
<name>A0A9X3SD18_9ACTN</name>
<keyword evidence="6" id="KW-1185">Reference proteome</keyword>
<dbReference type="AlphaFoldDB" id="A0A9X3SD18"/>
<dbReference type="RefSeq" id="WP_270029813.1">
    <property type="nucleotide sequence ID" value="NZ_JAPDDP010000107.1"/>
</dbReference>
<keyword evidence="2" id="KW-0547">Nucleotide-binding</keyword>
<dbReference type="InterPro" id="IPR008995">
    <property type="entry name" value="Mo/tungstate-bd_C_term_dom"/>
</dbReference>
<dbReference type="PROSITE" id="PS50893">
    <property type="entry name" value="ABC_TRANSPORTER_2"/>
    <property type="match status" value="1"/>
</dbReference>
<keyword evidence="3 5" id="KW-0067">ATP-binding</keyword>
<evidence type="ECO:0000313" key="6">
    <source>
        <dbReference type="Proteomes" id="UP001147653"/>
    </source>
</evidence>
<dbReference type="SUPFAM" id="SSF50331">
    <property type="entry name" value="MOP-like"/>
    <property type="match status" value="1"/>
</dbReference>
<dbReference type="InterPro" id="IPR003439">
    <property type="entry name" value="ABC_transporter-like_ATP-bd"/>
</dbReference>
<keyword evidence="1" id="KW-0813">Transport</keyword>
<reference evidence="5" key="1">
    <citation type="submission" date="2022-10" db="EMBL/GenBank/DDBJ databases">
        <title>The WGS of Solirubrobacter phytolaccae KCTC 29190.</title>
        <authorList>
            <person name="Jiang Z."/>
        </authorList>
    </citation>
    <scope>NUCLEOTIDE SEQUENCE</scope>
    <source>
        <strain evidence="5">KCTC 29190</strain>
    </source>
</reference>
<gene>
    <name evidence="5" type="ORF">OJ997_33735</name>
</gene>
<dbReference type="PANTHER" id="PTHR42781">
    <property type="entry name" value="SPERMIDINE/PUTRESCINE IMPORT ATP-BINDING PROTEIN POTA"/>
    <property type="match status" value="1"/>
</dbReference>
<dbReference type="EMBL" id="JAPDDP010000107">
    <property type="protein sequence ID" value="MDA0185316.1"/>
    <property type="molecule type" value="Genomic_DNA"/>
</dbReference>
<dbReference type="PROSITE" id="PS00211">
    <property type="entry name" value="ABC_TRANSPORTER_1"/>
    <property type="match status" value="1"/>
</dbReference>
<dbReference type="SUPFAM" id="SSF52540">
    <property type="entry name" value="P-loop containing nucleoside triphosphate hydrolases"/>
    <property type="match status" value="1"/>
</dbReference>
<sequence>MATLELDLTDPLRTFELRARLTVGAETFALVGPSGAGKSTILRHVAGLKKPAHGRIALGKDVWLDTERRVNRAPDRRSVGLVFQEYALFPHLTVAANVAFGGASPARVSELLERLHIGHLAGEKPTRLSGGERQRVAVARALGRDPQVLLLDEPLSALDAHTRTAVREELADILATLAIPTLMVTHDFLDASTLADRIGVIRDGQLHQIGRPEELTARPADAFVASLTGGNLLHGMAEGTRVTLDDGTVIEVAEPATGRVGIAVYPWEVSVSSTSPGAGNVLAGTVGSITPDRGRTRVRVGPLVAEVAHVDGLERGARAFASFAPRSARVIQ</sequence>
<dbReference type="Pfam" id="PF00005">
    <property type="entry name" value="ABC_tran"/>
    <property type="match status" value="1"/>
</dbReference>
<comment type="caution">
    <text evidence="5">The sequence shown here is derived from an EMBL/GenBank/DDBJ whole genome shotgun (WGS) entry which is preliminary data.</text>
</comment>
<dbReference type="InterPro" id="IPR050093">
    <property type="entry name" value="ABC_SmlMolc_Importer"/>
</dbReference>
<evidence type="ECO:0000313" key="5">
    <source>
        <dbReference type="EMBL" id="MDA0185316.1"/>
    </source>
</evidence>
<evidence type="ECO:0000256" key="3">
    <source>
        <dbReference type="ARBA" id="ARBA00022840"/>
    </source>
</evidence>
<evidence type="ECO:0000259" key="4">
    <source>
        <dbReference type="PROSITE" id="PS50893"/>
    </source>
</evidence>
<evidence type="ECO:0000256" key="1">
    <source>
        <dbReference type="ARBA" id="ARBA00022448"/>
    </source>
</evidence>
<dbReference type="SMART" id="SM00382">
    <property type="entry name" value="AAA"/>
    <property type="match status" value="1"/>
</dbReference>
<dbReference type="Proteomes" id="UP001147653">
    <property type="component" value="Unassembled WGS sequence"/>
</dbReference>
<dbReference type="InterPro" id="IPR017871">
    <property type="entry name" value="ABC_transporter-like_CS"/>
</dbReference>
<proteinExistence type="predicted"/>